<comment type="caution">
    <text evidence="1">The sequence shown here is derived from an EMBL/GenBank/DDBJ whole genome shotgun (WGS) entry which is preliminary data.</text>
</comment>
<sequence length="559" mass="65282">MTQECKKCKQKFILDKDDLSFYEKIKVPASLICPDCRFKMRAVFRNERTLYKRTCDLCNRSIITMYNPNSPYTIYCNDCWISDKWDPYSYAVDYDSAQPFFEQLKKLITKVPKSATYSSISTGVNINSEYANFAGGNKDGYLIFNSGPNNENCAYSRGIIDSQDVFDIYYADKIENCYECINIHKSTGVIYGQNISDCIDSRFVLNCSGCQNCFGCVNLRHKSHYFFNEPLSRDEWMKRVNKISGSFLKTEETKRKFLEFSLKFPHRNSNNLKIENCLGDYIFESKNCYKCFEVSFGEDMRHSFSVKKGKDCADMIGHCRRSELLYNGVGVGAGSRNVICSWWVESSQNVEYSFATRQSKNCVGCDAIKGGDFIILNKHYSKEEYQKIKNNIIEELKNKGIYGDFFPTDLAFFAYNETIGQDNMPLTKEQALAQGFRWEDDIQKTEGKETMKPEDIPDHIKNVPDSILDEILTCAKCSRNYRLIRRELEFYRKMLIPIPRICWSCRFTDRIVRRGPYKFWTRNCAKCKKEITTNYSPECKEVMYCEMCFQYIIYDSLRN</sequence>
<dbReference type="Proteomes" id="UP000034701">
    <property type="component" value="Unassembled WGS sequence"/>
</dbReference>
<organism evidence="1 2">
    <name type="scientific">Candidatus Nomurabacteria bacterium GW2011_GWA1_37_20</name>
    <dbReference type="NCBI Taxonomy" id="1618729"/>
    <lineage>
        <taxon>Bacteria</taxon>
        <taxon>Candidatus Nomuraibacteriota</taxon>
    </lineage>
</organism>
<protein>
    <submittedName>
        <fullName evidence="1">Uncharacterized protein</fullName>
    </submittedName>
</protein>
<dbReference type="EMBL" id="LBTA01000036">
    <property type="protein sequence ID" value="KKQ31935.1"/>
    <property type="molecule type" value="Genomic_DNA"/>
</dbReference>
<proteinExistence type="predicted"/>
<gene>
    <name evidence="1" type="ORF">US45_C0036G0005</name>
</gene>
<dbReference type="AlphaFoldDB" id="A0A0G0H099"/>
<name>A0A0G0H099_9BACT</name>
<evidence type="ECO:0000313" key="2">
    <source>
        <dbReference type="Proteomes" id="UP000034701"/>
    </source>
</evidence>
<reference evidence="1 2" key="1">
    <citation type="journal article" date="2015" name="Nature">
        <title>rRNA introns, odd ribosomes, and small enigmatic genomes across a large radiation of phyla.</title>
        <authorList>
            <person name="Brown C.T."/>
            <person name="Hug L.A."/>
            <person name="Thomas B.C."/>
            <person name="Sharon I."/>
            <person name="Castelle C.J."/>
            <person name="Singh A."/>
            <person name="Wilkins M.J."/>
            <person name="Williams K.H."/>
            <person name="Banfield J.F."/>
        </authorList>
    </citation>
    <scope>NUCLEOTIDE SEQUENCE [LARGE SCALE GENOMIC DNA]</scope>
</reference>
<evidence type="ECO:0000313" key="1">
    <source>
        <dbReference type="EMBL" id="KKQ31935.1"/>
    </source>
</evidence>
<accession>A0A0G0H099</accession>